<dbReference type="InterPro" id="IPR014721">
    <property type="entry name" value="Ribsml_uS5_D2-typ_fold_subgr"/>
</dbReference>
<dbReference type="EMBL" id="CP035544">
    <property type="protein sequence ID" value="QBA65013.1"/>
    <property type="molecule type" value="Genomic_DNA"/>
</dbReference>
<dbReference type="GO" id="GO:0016301">
    <property type="term" value="F:kinase activity"/>
    <property type="evidence" value="ECO:0007669"/>
    <property type="project" value="UniProtKB-KW"/>
</dbReference>
<accession>A0A411EBV3</accession>
<evidence type="ECO:0000313" key="1">
    <source>
        <dbReference type="EMBL" id="QBA65013.1"/>
    </source>
</evidence>
<dbReference type="SUPFAM" id="SSF54211">
    <property type="entry name" value="Ribosomal protein S5 domain 2-like"/>
    <property type="match status" value="1"/>
</dbReference>
<dbReference type="AlphaFoldDB" id="A0A411EBV3"/>
<dbReference type="InterPro" id="IPR020568">
    <property type="entry name" value="Ribosomal_Su5_D2-typ_SF"/>
</dbReference>
<evidence type="ECO:0000313" key="2">
    <source>
        <dbReference type="Proteomes" id="UP000290889"/>
    </source>
</evidence>
<organism evidence="1 2">
    <name type="scientific">Muriicola soli</name>
    <dbReference type="NCBI Taxonomy" id="2507538"/>
    <lineage>
        <taxon>Bacteria</taxon>
        <taxon>Pseudomonadati</taxon>
        <taxon>Bacteroidota</taxon>
        <taxon>Flavobacteriia</taxon>
        <taxon>Flavobacteriales</taxon>
        <taxon>Flavobacteriaceae</taxon>
        <taxon>Muriicola</taxon>
    </lineage>
</organism>
<dbReference type="KEGG" id="mur:EQY75_11025"/>
<dbReference type="RefSeq" id="WP_129605837.1">
    <property type="nucleotide sequence ID" value="NZ_CP035544.1"/>
</dbReference>
<protein>
    <submittedName>
        <fullName evidence="1">GHMP kinase</fullName>
    </submittedName>
</protein>
<keyword evidence="2" id="KW-1185">Reference proteome</keyword>
<keyword evidence="1" id="KW-0418">Kinase</keyword>
<name>A0A411EBV3_9FLAO</name>
<dbReference type="Gene3D" id="3.30.230.10">
    <property type="match status" value="1"/>
</dbReference>
<gene>
    <name evidence="1" type="ORF">EQY75_11025</name>
</gene>
<dbReference type="InterPro" id="IPR047765">
    <property type="entry name" value="GHMP_GYDIA-like"/>
</dbReference>
<proteinExistence type="predicted"/>
<keyword evidence="1" id="KW-0808">Transferase</keyword>
<dbReference type="Proteomes" id="UP000290889">
    <property type="component" value="Chromosome"/>
</dbReference>
<dbReference type="OrthoDB" id="5288719at2"/>
<reference evidence="1 2" key="1">
    <citation type="submission" date="2019-01" db="EMBL/GenBank/DDBJ databases">
        <title>Muriicola soli sp. nov., isolated from soil.</title>
        <authorList>
            <person name="Kang H.J."/>
            <person name="Kim S.B."/>
        </authorList>
    </citation>
    <scope>NUCLEOTIDE SEQUENCE [LARGE SCALE GENOMIC DNA]</scope>
    <source>
        <strain evidence="1 2">MMS17-SY002</strain>
    </source>
</reference>
<sequence length="304" mass="34494">MKETFRSNGKLLLTGEYAVLDGALALGLPTLLGQELSIESWSEKGLHWKSIDVDQNVWFETTFTEAELKPDASFTRGSDIRNTLWTLLREAVRLNPEFLEKIKSCSATSRLEFSRKWGLGSSSTLINNIAQWAGVDAFTLLWNGFSGSGYDIACAQHNKPLIYKLKNKVPEIELLEYDPPFRKNLFFVHLNRKQNSREAISHYRKNVANQQGFLTQISEITRAVTTCSELSEFETLLLEHEELLSDALQLQRIQDQLFPDFNGVVKSLGAWGGDFVLATGNENIRSYFNKKGYQTILAYDDLIP</sequence>
<dbReference type="NCBIfam" id="NF040656">
    <property type="entry name" value="GHMP_GYDIA"/>
    <property type="match status" value="1"/>
</dbReference>